<dbReference type="CDD" id="cd05941">
    <property type="entry name" value="MCS"/>
    <property type="match status" value="1"/>
</dbReference>
<evidence type="ECO:0000259" key="3">
    <source>
        <dbReference type="Pfam" id="PF13193"/>
    </source>
</evidence>
<dbReference type="PROSITE" id="PS00455">
    <property type="entry name" value="AMP_BINDING"/>
    <property type="match status" value="1"/>
</dbReference>
<evidence type="ECO:0000313" key="4">
    <source>
        <dbReference type="EMBL" id="MFD1695016.1"/>
    </source>
</evidence>
<dbReference type="PANTHER" id="PTHR43201:SF8">
    <property type="entry name" value="ACYL-COA SYNTHETASE FAMILY MEMBER 3"/>
    <property type="match status" value="1"/>
</dbReference>
<feature type="domain" description="AMP-binding enzyme C-terminal" evidence="3">
    <location>
        <begin position="413"/>
        <end position="488"/>
    </location>
</feature>
<dbReference type="InterPro" id="IPR045851">
    <property type="entry name" value="AMP-bd_C_sf"/>
</dbReference>
<evidence type="ECO:0000256" key="1">
    <source>
        <dbReference type="ARBA" id="ARBA00006432"/>
    </source>
</evidence>
<feature type="domain" description="AMP-dependent synthetase/ligase" evidence="2">
    <location>
        <begin position="17"/>
        <end position="362"/>
    </location>
</feature>
<evidence type="ECO:0000259" key="2">
    <source>
        <dbReference type="Pfam" id="PF00501"/>
    </source>
</evidence>
<comment type="caution">
    <text evidence="4">The sequence shown here is derived from an EMBL/GenBank/DDBJ whole genome shotgun (WGS) entry which is preliminary data.</text>
</comment>
<reference evidence="5" key="1">
    <citation type="journal article" date="2019" name="Int. J. Syst. Evol. Microbiol.">
        <title>The Global Catalogue of Microorganisms (GCM) 10K type strain sequencing project: providing services to taxonomists for standard genome sequencing and annotation.</title>
        <authorList>
            <consortium name="The Broad Institute Genomics Platform"/>
            <consortium name="The Broad Institute Genome Sequencing Center for Infectious Disease"/>
            <person name="Wu L."/>
            <person name="Ma J."/>
        </authorList>
    </citation>
    <scope>NUCLEOTIDE SEQUENCE [LARGE SCALE GENOMIC DNA]</scope>
    <source>
        <strain evidence="5">JCM 3369</strain>
    </source>
</reference>
<dbReference type="Pfam" id="PF00501">
    <property type="entry name" value="AMP-binding"/>
    <property type="match status" value="1"/>
</dbReference>
<accession>A0ABW4JW85</accession>
<evidence type="ECO:0000313" key="5">
    <source>
        <dbReference type="Proteomes" id="UP001597327"/>
    </source>
</evidence>
<name>A0ABW4JW85_9HYPH</name>
<dbReference type="PANTHER" id="PTHR43201">
    <property type="entry name" value="ACYL-COA SYNTHETASE"/>
    <property type="match status" value="1"/>
</dbReference>
<protein>
    <submittedName>
        <fullName evidence="4">Malonyl-CoA synthase</fullName>
    </submittedName>
</protein>
<sequence length="503" mass="54246">MTNHLFSEIRNRMPDEGKTFLETAEGRRLTYGDVVSLSARFAQALIGLGVEPGDRVAVQVEKSPEALMLYLATVRAGGVFLPLNTAYTPAEIDYFVTDAEPKVLVCDPASREALSATASKVGASLQTMDAAGRGSLTDLAEAQDGAFEDVARADDDLAAILYTSGTTGRSKGAMLSHENLASNARTLVDYWKFTSDDVLLHALPIFHTHGLFVATNCLLMAGGSLLFLPKFDLDTVLKLLPRATTMMGVPTFYIRLLTSSAFTKDLVAHMRLFISGSAPLSAEVHREFSGRTGHAILERYGMTETNMNTSNPYDGERRPGTVGFPLPGVAVRIADPQTGREVARGEVGVIEVKGPNVFQGYWRMPEKTAEEFRVDRFFITGDMGQVSEDGYISIVGRAKDLIISGGFNVYPAEVEALIDEIEGVAESAVVGVPHPDFGEGVVAVVAPKAGVTLDPAAITGALADKLAKFKQPKKVHVLETLPRNTMGKIQKNVLRDQFKGDFA</sequence>
<dbReference type="NCBIfam" id="NF005702">
    <property type="entry name" value="PRK07514.1"/>
    <property type="match status" value="1"/>
</dbReference>
<dbReference type="Proteomes" id="UP001597327">
    <property type="component" value="Unassembled WGS sequence"/>
</dbReference>
<dbReference type="Gene3D" id="3.40.50.12780">
    <property type="entry name" value="N-terminal domain of ligase-like"/>
    <property type="match status" value="1"/>
</dbReference>
<dbReference type="InterPro" id="IPR020845">
    <property type="entry name" value="AMP-binding_CS"/>
</dbReference>
<dbReference type="InterPro" id="IPR042099">
    <property type="entry name" value="ANL_N_sf"/>
</dbReference>
<dbReference type="SUPFAM" id="SSF56801">
    <property type="entry name" value="Acetyl-CoA synthetase-like"/>
    <property type="match status" value="1"/>
</dbReference>
<dbReference type="InterPro" id="IPR000873">
    <property type="entry name" value="AMP-dep_synth/lig_dom"/>
</dbReference>
<dbReference type="RefSeq" id="WP_149891199.1">
    <property type="nucleotide sequence ID" value="NZ_JBHUFA010000001.1"/>
</dbReference>
<proteinExistence type="inferred from homology"/>
<gene>
    <name evidence="4" type="ORF">ACFSC7_05770</name>
</gene>
<dbReference type="Pfam" id="PF13193">
    <property type="entry name" value="AMP-binding_C"/>
    <property type="match status" value="1"/>
</dbReference>
<dbReference type="InterPro" id="IPR025110">
    <property type="entry name" value="AMP-bd_C"/>
</dbReference>
<organism evidence="4 5">
    <name type="scientific">Roseibium aestuarii</name>
    <dbReference type="NCBI Taxonomy" id="2600299"/>
    <lineage>
        <taxon>Bacteria</taxon>
        <taxon>Pseudomonadati</taxon>
        <taxon>Pseudomonadota</taxon>
        <taxon>Alphaproteobacteria</taxon>
        <taxon>Hyphomicrobiales</taxon>
        <taxon>Stappiaceae</taxon>
        <taxon>Roseibium</taxon>
    </lineage>
</organism>
<comment type="similarity">
    <text evidence="1">Belongs to the ATP-dependent AMP-binding enzyme family.</text>
</comment>
<dbReference type="Gene3D" id="3.30.300.30">
    <property type="match status" value="1"/>
</dbReference>
<keyword evidence="5" id="KW-1185">Reference proteome</keyword>
<dbReference type="EMBL" id="JBHUFA010000001">
    <property type="protein sequence ID" value="MFD1695016.1"/>
    <property type="molecule type" value="Genomic_DNA"/>
</dbReference>